<dbReference type="Proteomes" id="UP000590738">
    <property type="component" value="Unassembled WGS sequence"/>
</dbReference>
<dbReference type="AlphaFoldDB" id="A0A7W2LQ28"/>
<comment type="caution">
    <text evidence="1">The sequence shown here is derived from an EMBL/GenBank/DDBJ whole genome shotgun (WGS) entry which is preliminary data.</text>
</comment>
<name>A0A7W2LQ28_9PSED</name>
<gene>
    <name evidence="1" type="ORF">H4B97_21265</name>
</gene>
<reference evidence="1 2" key="1">
    <citation type="submission" date="2020-07" db="EMBL/GenBank/DDBJ databases">
        <title>Diversity of carbapenemase encoding genes among Pseudomonas putida group clinical isolates in a tertiary Brazilian hospital.</title>
        <authorList>
            <person name="Alberto-Lei F."/>
            <person name="Nodari C.S."/>
            <person name="Streling A.P."/>
            <person name="Paulino J.T."/>
            <person name="Bessa-Neto F.O."/>
            <person name="Cayo R."/>
            <person name="Gales A.C."/>
        </authorList>
    </citation>
    <scope>NUCLEOTIDE SEQUENCE [LARGE SCALE GENOMIC DNA]</scope>
    <source>
        <strain evidence="1 2">12273</strain>
    </source>
</reference>
<protein>
    <submittedName>
        <fullName evidence="1">Uncharacterized protein</fullName>
    </submittedName>
</protein>
<evidence type="ECO:0000313" key="1">
    <source>
        <dbReference type="EMBL" id="MBA6144968.1"/>
    </source>
</evidence>
<dbReference type="RefSeq" id="WP_182334016.1">
    <property type="nucleotide sequence ID" value="NZ_JACGCZ010000046.1"/>
</dbReference>
<sequence>MTEVRWFFKNQKPVKKPVKSACDTYLRVIQGEQNQKHLVIANQVRIFEAKHLGQQNLEKLKLIEWLFLAGVMPLAYNNTAK</sequence>
<organism evidence="1 2">
    <name type="scientific">Pseudomonas juntendi</name>
    <dbReference type="NCBI Taxonomy" id="2666183"/>
    <lineage>
        <taxon>Bacteria</taxon>
        <taxon>Pseudomonadati</taxon>
        <taxon>Pseudomonadota</taxon>
        <taxon>Gammaproteobacteria</taxon>
        <taxon>Pseudomonadales</taxon>
        <taxon>Pseudomonadaceae</taxon>
        <taxon>Pseudomonas</taxon>
    </lineage>
</organism>
<evidence type="ECO:0000313" key="2">
    <source>
        <dbReference type="Proteomes" id="UP000590738"/>
    </source>
</evidence>
<accession>A0A7W2LQ28</accession>
<proteinExistence type="predicted"/>
<dbReference type="EMBL" id="JACGCZ010000046">
    <property type="protein sequence ID" value="MBA6144968.1"/>
    <property type="molecule type" value="Genomic_DNA"/>
</dbReference>